<evidence type="ECO:0000313" key="2">
    <source>
        <dbReference type="Proteomes" id="UP000824881"/>
    </source>
</evidence>
<sequence>MFSHLVLRTSPIRAIRLHRSASSRFPLSTVRKMSSIQTHPSLSVVSTQSAPAAVGPYSQAIKVGELVFCSGCIPFDPKTAQVVEGGIEEQTEQALKNLRAVVEASGSELGKVAKTTVFLKSMDDFVVVNGIYAKFFGDHRPARSAVEVARLPKDVLVEVECIASQTAWFEESMTTPNGPDLEERKTGSSAEDLSTVANGTQENQEPPATSTKASEAPADAKVTKPKDSEVAAAPTPDRATEHPATPTAAVASKQDDRPKEKQPAELPSTTPVTNAPQEQGKQDEPVPSPSVAKADVPVTSSRDRETATSTRQPTPSASKAADVTKTRPSVTPVNSSPPAKLGDSDAASTPSSSDQRPAATAAKVSEQAGQLKEPPSSLATEAHAVASSLNPEPATSTLDGNSRPSPSLSKTTGPPKASFSVAVPATPSAPASTDTEPQVPSISQVSESTESSLKESSPPPISISLSRSPLSTPVPSSEPFDHLPAATLTGTGTDGPSITSTQDSTRTRLSSPTSISSTPPGINSSEPAAHFTPIPSSDVSGVSSAFAPTSTNADVSSISLVPGTTTAQLSTPPDTSVGSILSSESLSTSLLFTSAASSQASATPSDIFSEAHSSVIASVTSDRFSLPQPSQSATISSTGSQPVLTSDVSTFSNTAPSTSLELLTTTVSSPASTNPQVSPIVAPSLNTSSSGGFVPTSAPASVPTSIRHRRPLTTPAPSVPAIEVSSTQDAGPTDKSTSTTSTATSIDSNTTPSPESPESGSGESTKHNHHDSGGKQGAGRTRSPHPKPTNGGAPKVGEDTKAPNADQGAIQPSEPQSTQDVNNQGGTRTHLPQSQPTHNRSQKGDKGDKGDNHGTKTNEDNHGAEATQPPRPQSTHDGSQKDGKDVNPPGSQTTKNSHDAGHTEAPQPQPTEDDPQKSGNDGKAPDDGQGRPPQQPSHDGSKDGKGNHPSDTTKDNNEPGHTEAPQPTHDDPQQDDKGNKPPDSGTNKGGHDAQQPTNDGSQEGGKGGKDNLPATKTFENSPGVGNTSAPQPQPTNDGEQKGGNSGGAPDDGQTQHPQPAHDGSHEDGKGGKDDNPPTTKTTGDDHGAGQTQAPQQPSHDDPQKGDNPSESKTTGQDPGRTRTPKPQSTSGGEQNGGENGKNVKESNKPATPPQASKTTKDNQGTKPTSPPNPPLSEGNPDNTKGPLLSATKDTQGSKPTAIPVPSPGSQKGTKPEDGGPKESSDPALPSATSLDNQGDNPNTPSLSSSTTNYSDDPTPHASKAAGVRVQAVGTGDAASAVLDELRQAGSPFKFVGLIVTLRTF</sequence>
<dbReference type="EMBL" id="WQMT02000005">
    <property type="protein sequence ID" value="KAG9222233.1"/>
    <property type="molecule type" value="Genomic_DNA"/>
</dbReference>
<proteinExistence type="predicted"/>
<protein>
    <submittedName>
        <fullName evidence="1">Uncharacterized protein</fullName>
    </submittedName>
</protein>
<gene>
    <name evidence="1" type="ORF">CCMSSC00406_0006530</name>
</gene>
<dbReference type="Proteomes" id="UP000824881">
    <property type="component" value="Unassembled WGS sequence"/>
</dbReference>
<accession>A0ACB7IVJ3</accession>
<comment type="caution">
    <text evidence="1">The sequence shown here is derived from an EMBL/GenBank/DDBJ whole genome shotgun (WGS) entry which is preliminary data.</text>
</comment>
<keyword evidence="2" id="KW-1185">Reference proteome</keyword>
<name>A0ACB7IVJ3_PLECO</name>
<evidence type="ECO:0000313" key="1">
    <source>
        <dbReference type="EMBL" id="KAG9222233.1"/>
    </source>
</evidence>
<organism evidence="1 2">
    <name type="scientific">Pleurotus cornucopiae</name>
    <name type="common">Cornucopia mushroom</name>
    <dbReference type="NCBI Taxonomy" id="5321"/>
    <lineage>
        <taxon>Eukaryota</taxon>
        <taxon>Fungi</taxon>
        <taxon>Dikarya</taxon>
        <taxon>Basidiomycota</taxon>
        <taxon>Agaricomycotina</taxon>
        <taxon>Agaricomycetes</taxon>
        <taxon>Agaricomycetidae</taxon>
        <taxon>Agaricales</taxon>
        <taxon>Pleurotineae</taxon>
        <taxon>Pleurotaceae</taxon>
        <taxon>Pleurotus</taxon>
    </lineage>
</organism>
<reference evidence="1 2" key="1">
    <citation type="journal article" date="2021" name="Appl. Environ. Microbiol.">
        <title>Genetic linkage and physical mapping for an oyster mushroom Pleurotus cornucopiae and QTL analysis for the trait cap color.</title>
        <authorList>
            <person name="Zhang Y."/>
            <person name="Gao W."/>
            <person name="Sonnenberg A."/>
            <person name="Chen Q."/>
            <person name="Zhang J."/>
            <person name="Huang C."/>
        </authorList>
    </citation>
    <scope>NUCLEOTIDE SEQUENCE [LARGE SCALE GENOMIC DNA]</scope>
    <source>
        <strain evidence="1">CCMSSC00406</strain>
    </source>
</reference>